<dbReference type="InterPro" id="IPR036236">
    <property type="entry name" value="Znf_C2H2_sf"/>
</dbReference>
<evidence type="ECO:0000256" key="4">
    <source>
        <dbReference type="ARBA" id="ARBA00022833"/>
    </source>
</evidence>
<keyword evidence="7" id="KW-0804">Transcription</keyword>
<dbReference type="PANTHER" id="PTHR13006:SF9">
    <property type="entry name" value="GLUCOSE TRANSPORTER 4 ENHANCER FACTOR, ISOFORM G"/>
    <property type="match status" value="1"/>
</dbReference>
<dbReference type="InterPro" id="IPR052253">
    <property type="entry name" value="CR1/CR2-DNA-binding_regulator"/>
</dbReference>
<keyword evidence="2" id="KW-0479">Metal-binding</keyword>
<evidence type="ECO:0000256" key="10">
    <source>
        <dbReference type="SAM" id="MobiDB-lite"/>
    </source>
</evidence>
<dbReference type="Proteomes" id="UP000594262">
    <property type="component" value="Unplaced"/>
</dbReference>
<dbReference type="InterPro" id="IPR013087">
    <property type="entry name" value="Znf_C2H2_type"/>
</dbReference>
<name>A0A7M5UXX5_9CNID</name>
<evidence type="ECO:0000259" key="11">
    <source>
        <dbReference type="PROSITE" id="PS50157"/>
    </source>
</evidence>
<dbReference type="GO" id="GO:0005634">
    <property type="term" value="C:nucleus"/>
    <property type="evidence" value="ECO:0007669"/>
    <property type="project" value="UniProtKB-SubCell"/>
</dbReference>
<dbReference type="Gene3D" id="3.30.160.60">
    <property type="entry name" value="Classic Zinc Finger"/>
    <property type="match status" value="1"/>
</dbReference>
<sequence>MYTKPHNELDWTQTGKSSLLKDPVYKDELSLRLESYNSKMRNSLIQHPVISPTSTFRTDISGPVGHTETIPRLVITSPTKPIPVQSPIDDVRSAAIALTSLSLSPASLPSTYEEVSARHKFAFPPQNTPTEEPIIPFYATQERGGNSPRPTPPSTTPRYRNRAYSHISTNERLLEILPPKPRSYSTTRDCFKEIGYPPYERLTKQRSHSFDAVGRSHNYYKGEEHPTYYSPPSQRKISIDEGIGTSDGGSIESLEIPVSSTTKRKIKQHQRNGFRCMWRGCDKEFTTLNGIILHVRHSHIGVERAGEEEFYFDDIETQNVIMTSPPKESGHQSHHAPIIVSANQTKAFKFSEAISIPRNPEPINIPYRDQVRIPETSISGNTGETSKPVSVIQPVIAALKPMEFQFNDEVKFPYMQNSMQGLSPETKHRRRKHAVGKKKCRKVYGMSNKDLWCTQCRWKKACARFS</sequence>
<evidence type="ECO:0000256" key="2">
    <source>
        <dbReference type="ARBA" id="ARBA00022723"/>
    </source>
</evidence>
<reference evidence="12" key="1">
    <citation type="submission" date="2021-01" db="UniProtKB">
        <authorList>
            <consortium name="EnsemblMetazoa"/>
        </authorList>
    </citation>
    <scope>IDENTIFICATION</scope>
</reference>
<accession>A0A7M5UXX5</accession>
<evidence type="ECO:0000256" key="5">
    <source>
        <dbReference type="ARBA" id="ARBA00023015"/>
    </source>
</evidence>
<feature type="region of interest" description="Disordered" evidence="10">
    <location>
        <begin position="223"/>
        <end position="265"/>
    </location>
</feature>
<dbReference type="GeneID" id="136813404"/>
<keyword evidence="8" id="KW-0539">Nucleus</keyword>
<protein>
    <recommendedName>
        <fullName evidence="11">C2H2-type domain-containing protein</fullName>
    </recommendedName>
</protein>
<dbReference type="PROSITE" id="PS00028">
    <property type="entry name" value="ZINC_FINGER_C2H2_1"/>
    <property type="match status" value="1"/>
</dbReference>
<keyword evidence="5" id="KW-0805">Transcription regulation</keyword>
<evidence type="ECO:0000256" key="6">
    <source>
        <dbReference type="ARBA" id="ARBA00023125"/>
    </source>
</evidence>
<proteinExistence type="predicted"/>
<dbReference type="PROSITE" id="PS50157">
    <property type="entry name" value="ZINC_FINGER_C2H2_2"/>
    <property type="match status" value="1"/>
</dbReference>
<evidence type="ECO:0000313" key="13">
    <source>
        <dbReference type="Proteomes" id="UP000594262"/>
    </source>
</evidence>
<dbReference type="RefSeq" id="XP_066926024.1">
    <property type="nucleotide sequence ID" value="XM_067069923.1"/>
</dbReference>
<evidence type="ECO:0000256" key="7">
    <source>
        <dbReference type="ARBA" id="ARBA00023163"/>
    </source>
</evidence>
<evidence type="ECO:0000313" key="12">
    <source>
        <dbReference type="EnsemblMetazoa" id="CLYHEMP006166.1"/>
    </source>
</evidence>
<evidence type="ECO:0000256" key="1">
    <source>
        <dbReference type="ARBA" id="ARBA00004123"/>
    </source>
</evidence>
<dbReference type="OrthoDB" id="5950721at2759"/>
<keyword evidence="13" id="KW-1185">Reference proteome</keyword>
<dbReference type="SMART" id="SM00355">
    <property type="entry name" value="ZnF_C2H2"/>
    <property type="match status" value="1"/>
</dbReference>
<comment type="subcellular location">
    <subcellularLocation>
        <location evidence="1">Nucleus</location>
    </subcellularLocation>
</comment>
<dbReference type="SUPFAM" id="SSF57667">
    <property type="entry name" value="beta-beta-alpha zinc fingers"/>
    <property type="match status" value="1"/>
</dbReference>
<evidence type="ECO:0000256" key="3">
    <source>
        <dbReference type="ARBA" id="ARBA00022771"/>
    </source>
</evidence>
<keyword evidence="3 9" id="KW-0863">Zinc-finger</keyword>
<dbReference type="EnsemblMetazoa" id="CLYHEMT006166.1">
    <property type="protein sequence ID" value="CLYHEMP006166.1"/>
    <property type="gene ID" value="CLYHEMG006166"/>
</dbReference>
<keyword evidence="6" id="KW-0238">DNA-binding</keyword>
<dbReference type="GO" id="GO:0006357">
    <property type="term" value="P:regulation of transcription by RNA polymerase II"/>
    <property type="evidence" value="ECO:0007669"/>
    <property type="project" value="TreeGrafter"/>
</dbReference>
<dbReference type="PANTHER" id="PTHR13006">
    <property type="entry name" value="PAPILLOMAVIRUS REGULATORY FACTOR PRF-1"/>
    <property type="match status" value="1"/>
</dbReference>
<dbReference type="GO" id="GO:0003700">
    <property type="term" value="F:DNA-binding transcription factor activity"/>
    <property type="evidence" value="ECO:0007669"/>
    <property type="project" value="TreeGrafter"/>
</dbReference>
<feature type="domain" description="C2H2-type" evidence="11">
    <location>
        <begin position="274"/>
        <end position="304"/>
    </location>
</feature>
<evidence type="ECO:0000256" key="9">
    <source>
        <dbReference type="PROSITE-ProRule" id="PRU00042"/>
    </source>
</evidence>
<evidence type="ECO:0000256" key="8">
    <source>
        <dbReference type="ARBA" id="ARBA00023242"/>
    </source>
</evidence>
<dbReference type="SMART" id="SM01366">
    <property type="entry name" value="c-clamp"/>
    <property type="match status" value="1"/>
</dbReference>
<organism evidence="12 13">
    <name type="scientific">Clytia hemisphaerica</name>
    <dbReference type="NCBI Taxonomy" id="252671"/>
    <lineage>
        <taxon>Eukaryota</taxon>
        <taxon>Metazoa</taxon>
        <taxon>Cnidaria</taxon>
        <taxon>Hydrozoa</taxon>
        <taxon>Hydroidolina</taxon>
        <taxon>Leptothecata</taxon>
        <taxon>Obeliida</taxon>
        <taxon>Clytiidae</taxon>
        <taxon>Clytia</taxon>
    </lineage>
</organism>
<feature type="region of interest" description="Disordered" evidence="10">
    <location>
        <begin position="139"/>
        <end position="160"/>
    </location>
</feature>
<dbReference type="AlphaFoldDB" id="A0A7M5UXX5"/>
<dbReference type="GO" id="GO:0008270">
    <property type="term" value="F:zinc ion binding"/>
    <property type="evidence" value="ECO:0007669"/>
    <property type="project" value="UniProtKB-KW"/>
</dbReference>
<dbReference type="GO" id="GO:0000978">
    <property type="term" value="F:RNA polymerase II cis-regulatory region sequence-specific DNA binding"/>
    <property type="evidence" value="ECO:0007669"/>
    <property type="project" value="TreeGrafter"/>
</dbReference>
<keyword evidence="4" id="KW-0862">Zinc</keyword>